<keyword evidence="2" id="KW-1185">Reference proteome</keyword>
<gene>
    <name evidence="1" type="ORF">KSB_21470</name>
</gene>
<evidence type="ECO:0000313" key="2">
    <source>
        <dbReference type="Proteomes" id="UP000654345"/>
    </source>
</evidence>
<name>A0ABQ3UM33_9CHLR</name>
<evidence type="ECO:0008006" key="3">
    <source>
        <dbReference type="Google" id="ProtNLM"/>
    </source>
</evidence>
<reference evidence="1 2" key="1">
    <citation type="journal article" date="2021" name="Int. J. Syst. Evol. Microbiol.">
        <title>Reticulibacter mediterranei gen. nov., sp. nov., within the new family Reticulibacteraceae fam. nov., and Ktedonospora formicarum gen. nov., sp. nov., Ktedonobacter robiniae sp. nov., Dictyobacter formicarum sp. nov. and Dictyobacter arantiisoli sp. nov., belonging to the class Ktedonobacteria.</title>
        <authorList>
            <person name="Yabe S."/>
            <person name="Zheng Y."/>
            <person name="Wang C.M."/>
            <person name="Sakai Y."/>
            <person name="Abe K."/>
            <person name="Yokota A."/>
            <person name="Donadio S."/>
            <person name="Cavaletti L."/>
            <person name="Monciardini P."/>
        </authorList>
    </citation>
    <scope>NUCLEOTIDE SEQUENCE [LARGE SCALE GENOMIC DNA]</scope>
    <source>
        <strain evidence="1 2">SOSP1-30</strain>
    </source>
</reference>
<proteinExistence type="predicted"/>
<organism evidence="1 2">
    <name type="scientific">Ktedonobacter robiniae</name>
    <dbReference type="NCBI Taxonomy" id="2778365"/>
    <lineage>
        <taxon>Bacteria</taxon>
        <taxon>Bacillati</taxon>
        <taxon>Chloroflexota</taxon>
        <taxon>Ktedonobacteria</taxon>
        <taxon>Ktedonobacterales</taxon>
        <taxon>Ktedonobacteraceae</taxon>
        <taxon>Ktedonobacter</taxon>
    </lineage>
</organism>
<comment type="caution">
    <text evidence="1">The sequence shown here is derived from an EMBL/GenBank/DDBJ whole genome shotgun (WGS) entry which is preliminary data.</text>
</comment>
<protein>
    <recommendedName>
        <fullName evidence="3">Integrase catalytic domain-containing protein</fullName>
    </recommendedName>
</protein>
<dbReference type="EMBL" id="BNJG01000001">
    <property type="protein sequence ID" value="GHO53672.1"/>
    <property type="molecule type" value="Genomic_DNA"/>
</dbReference>
<sequence>MYCLITHKGLSWLLRASLYVGTRRVEYKRVVGDTGDYECSNGEVERSILASENCPLDFLENVCYNS</sequence>
<evidence type="ECO:0000313" key="1">
    <source>
        <dbReference type="EMBL" id="GHO53672.1"/>
    </source>
</evidence>
<accession>A0ABQ3UM33</accession>
<dbReference type="Proteomes" id="UP000654345">
    <property type="component" value="Unassembled WGS sequence"/>
</dbReference>